<evidence type="ECO:0000313" key="2">
    <source>
        <dbReference type="Proteomes" id="UP001501867"/>
    </source>
</evidence>
<proteinExistence type="predicted"/>
<keyword evidence="2" id="KW-1185">Reference proteome</keyword>
<organism evidence="1 2">
    <name type="scientific">Streptomyces polychromogenes</name>
    <dbReference type="NCBI Taxonomy" id="67342"/>
    <lineage>
        <taxon>Bacteria</taxon>
        <taxon>Bacillati</taxon>
        <taxon>Actinomycetota</taxon>
        <taxon>Actinomycetes</taxon>
        <taxon>Kitasatosporales</taxon>
        <taxon>Streptomycetaceae</taxon>
        <taxon>Streptomyces</taxon>
    </lineage>
</organism>
<dbReference type="EMBL" id="BAAABV010000005">
    <property type="protein sequence ID" value="GAA0270604.1"/>
    <property type="molecule type" value="Genomic_DNA"/>
</dbReference>
<name>A0ABN0V1T5_9ACTN</name>
<accession>A0ABN0V1T5</accession>
<gene>
    <name evidence="1" type="ORF">GCM10010302_05210</name>
</gene>
<evidence type="ECO:0000313" key="1">
    <source>
        <dbReference type="EMBL" id="GAA0270604.1"/>
    </source>
</evidence>
<sequence length="148" mass="15402">MVRDQTVSTRVGQALEPVTDQHEDVVHAAVLDLGENVHPVLGALAAVAGPQPENVQPPLGRDRQGHVNGPVGNRAVTNLHVDGVNEDHGIDGVEGPVLPFGHALEDLVGDRGDRLAGDSGAIDLGQVGLDLTGGQTLRGERDDHLVHA</sequence>
<reference evidence="1 2" key="1">
    <citation type="journal article" date="2019" name="Int. J. Syst. Evol. Microbiol.">
        <title>The Global Catalogue of Microorganisms (GCM) 10K type strain sequencing project: providing services to taxonomists for standard genome sequencing and annotation.</title>
        <authorList>
            <consortium name="The Broad Institute Genomics Platform"/>
            <consortium name="The Broad Institute Genome Sequencing Center for Infectious Disease"/>
            <person name="Wu L."/>
            <person name="Ma J."/>
        </authorList>
    </citation>
    <scope>NUCLEOTIDE SEQUENCE [LARGE SCALE GENOMIC DNA]</scope>
    <source>
        <strain evidence="1 2">JCM 4505</strain>
    </source>
</reference>
<comment type="caution">
    <text evidence="1">The sequence shown here is derived from an EMBL/GenBank/DDBJ whole genome shotgun (WGS) entry which is preliminary data.</text>
</comment>
<dbReference type="Proteomes" id="UP001501867">
    <property type="component" value="Unassembled WGS sequence"/>
</dbReference>
<protein>
    <submittedName>
        <fullName evidence="1">Uncharacterized protein</fullName>
    </submittedName>
</protein>